<feature type="transmembrane region" description="Helical" evidence="7">
    <location>
        <begin position="520"/>
        <end position="539"/>
    </location>
</feature>
<dbReference type="EMBL" id="CAXAMN010007646">
    <property type="protein sequence ID" value="CAK9022259.1"/>
    <property type="molecule type" value="Genomic_DNA"/>
</dbReference>
<comment type="caution">
    <text evidence="8">The sequence shown here is derived from an EMBL/GenBank/DDBJ whole genome shotgun (WGS) entry which is preliminary data.</text>
</comment>
<feature type="compositionally biased region" description="Basic and acidic residues" evidence="6">
    <location>
        <begin position="180"/>
        <end position="189"/>
    </location>
</feature>
<dbReference type="Proteomes" id="UP001642484">
    <property type="component" value="Unassembled WGS sequence"/>
</dbReference>
<protein>
    <submittedName>
        <fullName evidence="8">Uncharacterized protein</fullName>
    </submittedName>
</protein>
<feature type="transmembrane region" description="Helical" evidence="7">
    <location>
        <begin position="491"/>
        <end position="508"/>
    </location>
</feature>
<keyword evidence="5 7" id="KW-0472">Membrane</keyword>
<comment type="subcellular location">
    <subcellularLocation>
        <location evidence="1">Cell membrane</location>
        <topology evidence="1">Multi-pass membrane protein</topology>
    </subcellularLocation>
</comment>
<keyword evidence="4 7" id="KW-1133">Transmembrane helix</keyword>
<keyword evidence="2" id="KW-1003">Cell membrane</keyword>
<feature type="transmembrane region" description="Helical" evidence="7">
    <location>
        <begin position="908"/>
        <end position="930"/>
    </location>
</feature>
<accession>A0ABP0K648</accession>
<feature type="transmembrane region" description="Helical" evidence="7">
    <location>
        <begin position="372"/>
        <end position="392"/>
    </location>
</feature>
<evidence type="ECO:0000256" key="3">
    <source>
        <dbReference type="ARBA" id="ARBA00022692"/>
    </source>
</evidence>
<reference evidence="8 9" key="1">
    <citation type="submission" date="2024-02" db="EMBL/GenBank/DDBJ databases">
        <authorList>
            <person name="Chen Y."/>
            <person name="Shah S."/>
            <person name="Dougan E. K."/>
            <person name="Thang M."/>
            <person name="Chan C."/>
        </authorList>
    </citation>
    <scope>NUCLEOTIDE SEQUENCE [LARGE SCALE GENOMIC DNA]</scope>
</reference>
<name>A0ABP0K648_9DINO</name>
<evidence type="ECO:0000256" key="7">
    <source>
        <dbReference type="SAM" id="Phobius"/>
    </source>
</evidence>
<feature type="transmembrane region" description="Helical" evidence="7">
    <location>
        <begin position="839"/>
        <end position="863"/>
    </location>
</feature>
<evidence type="ECO:0000256" key="5">
    <source>
        <dbReference type="ARBA" id="ARBA00023136"/>
    </source>
</evidence>
<dbReference type="PANTHER" id="PTHR30509">
    <property type="entry name" value="P-HYDROXYBENZOIC ACID EFFLUX PUMP SUBUNIT-RELATED"/>
    <property type="match status" value="1"/>
</dbReference>
<evidence type="ECO:0000256" key="2">
    <source>
        <dbReference type="ARBA" id="ARBA00022475"/>
    </source>
</evidence>
<feature type="transmembrane region" description="Helical" evidence="7">
    <location>
        <begin position="767"/>
        <end position="786"/>
    </location>
</feature>
<feature type="transmembrane region" description="Helical" evidence="7">
    <location>
        <begin position="464"/>
        <end position="484"/>
    </location>
</feature>
<feature type="transmembrane region" description="Helical" evidence="7">
    <location>
        <begin position="875"/>
        <end position="896"/>
    </location>
</feature>
<dbReference type="PANTHER" id="PTHR30509:SF9">
    <property type="entry name" value="MULTIDRUG RESISTANCE PROTEIN MDTO"/>
    <property type="match status" value="1"/>
</dbReference>
<feature type="compositionally biased region" description="Gly residues" evidence="6">
    <location>
        <begin position="7"/>
        <end position="18"/>
    </location>
</feature>
<feature type="transmembrane region" description="Helical" evidence="7">
    <location>
        <begin position="309"/>
        <end position="336"/>
    </location>
</feature>
<keyword evidence="3 7" id="KW-0812">Transmembrane</keyword>
<feature type="compositionally biased region" description="Basic and acidic residues" evidence="6">
    <location>
        <begin position="261"/>
        <end position="271"/>
    </location>
</feature>
<feature type="region of interest" description="Disordered" evidence="6">
    <location>
        <begin position="258"/>
        <end position="278"/>
    </location>
</feature>
<sequence length="1189" mass="130172">MADGPDGPQGGPQGGPHGGLPHQPEVPGDKVEYKLQGRILSVRKANGSVSPVLTGKSVVLKSVTQDDGSKRSITKATWFTPQLSVSDEEREHVRMPFREKPREWRKQRPHERHGRYMDSMDYHMSMQRDHAEASVPQFAQTFTDHRSYQNDPGSLQGPPLMADLRQTAAGELGAPRGGRSKTDSPEHPEVTSGSAAPGIQGIQGAPQSIEPVNVPHVPRVPENVPPVPGVIETDFVPEMAHSSDDQDGDHAEQSLELDDILDSKKGSKTSDSRPNTAENGWEKSVVRILGLLEEHSKFKKTAFRSRRRFFNNLFLSARLGMWMVILSGPVIVWPVAQYFNDFGDRSSKYMASYGMAMSNFCFLLSPNVGMGIRYALEGVIGTLLALANMLMLNQAFGTFMHGGAYATREEFTDTAANMVIYRSEWLPLCNLGNGARFITTNSTSEFMQQCFLNVHWSSMTDGGVRSAIVLVDLALFTALFLGFGFGASTRIYALTYLTFWLMLFVNPGSDAYMENPSDPWTQSIMTCIGCMLAVVGQFLPCPNTALGNATKLGRELTQSVAAILESLPFAPRHETRVPLESALEAPQLWLNDLGQLCGAAWFEDLGILPGRARRRHRLEQYVELQAALLQHMTLASRLGAALTDEELTKLEEKLPALVDVCAYAARALPAPEAKVDPDVLEDLDRAIKDLEREFSAAVGKFSLTGPILSFTLAVISIASGAVERVKVLEKSLPPAESGLCRVCRWFSELFRRLELPQTRSNPSHKLFVFRSTLAMVLAFLFGWVGLERAMVAYSFGAVVTVSVVVANTGQAGFSLGLIMTRLNSAVIGTVIGQAVQQVLAVQTVFHATLFGIFIWCYSVFLIFQILHSPDHASTALPVLAIGIGGLVPGNGVFRVYNAQIEPSAEIALAASVKSAVFGGGIMLLIDLFLYSSARGICQNQLRKAFQKSEGLLLRVMGLRASTSAANADGSSNEETRVLMHLDQVANLLPMAKKEPAPRGIEFPMLLFSTLEQSLRIIAIELGTLEWMLEVSSNTALVGQEELGPLLTEIEGYLSKMMSSSLVMFDDICKRKFLSAAAAGDLISEASSLRRDILDKEYTRISTTNAKIETPKAQTRRLSNLAQVAARRNSTSGTTHNFQNLIQQIREKAKENRGLLPTSDLYAQVELLVSVLATVSRHAQTIQITLAQYG</sequence>
<proteinExistence type="predicted"/>
<organism evidence="8 9">
    <name type="scientific">Durusdinium trenchii</name>
    <dbReference type="NCBI Taxonomy" id="1381693"/>
    <lineage>
        <taxon>Eukaryota</taxon>
        <taxon>Sar</taxon>
        <taxon>Alveolata</taxon>
        <taxon>Dinophyceae</taxon>
        <taxon>Suessiales</taxon>
        <taxon>Symbiodiniaceae</taxon>
        <taxon>Durusdinium</taxon>
    </lineage>
</organism>
<feature type="transmembrane region" description="Helical" evidence="7">
    <location>
        <begin position="348"/>
        <end position="365"/>
    </location>
</feature>
<feature type="region of interest" description="Disordered" evidence="6">
    <location>
        <begin position="171"/>
        <end position="210"/>
    </location>
</feature>
<gene>
    <name evidence="8" type="ORF">CCMP2556_LOCUS14751</name>
</gene>
<evidence type="ECO:0000256" key="4">
    <source>
        <dbReference type="ARBA" id="ARBA00022989"/>
    </source>
</evidence>
<evidence type="ECO:0000256" key="6">
    <source>
        <dbReference type="SAM" id="MobiDB-lite"/>
    </source>
</evidence>
<keyword evidence="9" id="KW-1185">Reference proteome</keyword>
<evidence type="ECO:0000313" key="9">
    <source>
        <dbReference type="Proteomes" id="UP001642484"/>
    </source>
</evidence>
<feature type="transmembrane region" description="Helical" evidence="7">
    <location>
        <begin position="792"/>
        <end position="818"/>
    </location>
</feature>
<feature type="region of interest" description="Disordered" evidence="6">
    <location>
        <begin position="1"/>
        <end position="30"/>
    </location>
</feature>
<evidence type="ECO:0000313" key="8">
    <source>
        <dbReference type="EMBL" id="CAK9022259.1"/>
    </source>
</evidence>
<evidence type="ECO:0000256" key="1">
    <source>
        <dbReference type="ARBA" id="ARBA00004651"/>
    </source>
</evidence>